<organism evidence="10 11">
    <name type="scientific">Pichia kluyveri</name>
    <name type="common">Yeast</name>
    <dbReference type="NCBI Taxonomy" id="36015"/>
    <lineage>
        <taxon>Eukaryota</taxon>
        <taxon>Fungi</taxon>
        <taxon>Dikarya</taxon>
        <taxon>Ascomycota</taxon>
        <taxon>Saccharomycotina</taxon>
        <taxon>Pichiomycetes</taxon>
        <taxon>Pichiales</taxon>
        <taxon>Pichiaceae</taxon>
        <taxon>Pichia</taxon>
    </lineage>
</organism>
<keyword evidence="8" id="KW-0811">Translocation</keyword>
<dbReference type="EMBL" id="BTGB01000005">
    <property type="protein sequence ID" value="GMM47113.1"/>
    <property type="molecule type" value="Genomic_DNA"/>
</dbReference>
<keyword evidence="11" id="KW-1185">Reference proteome</keyword>
<dbReference type="GO" id="GO:0000774">
    <property type="term" value="F:adenyl-nucleotide exchange factor activity"/>
    <property type="evidence" value="ECO:0007669"/>
    <property type="project" value="InterPro"/>
</dbReference>
<evidence type="ECO:0000256" key="2">
    <source>
        <dbReference type="ARBA" id="ARBA00011799"/>
    </source>
</evidence>
<evidence type="ECO:0000313" key="11">
    <source>
        <dbReference type="Proteomes" id="UP001378960"/>
    </source>
</evidence>
<evidence type="ECO:0000256" key="5">
    <source>
        <dbReference type="ARBA" id="ARBA00022729"/>
    </source>
</evidence>
<evidence type="ECO:0000313" key="10">
    <source>
        <dbReference type="EMBL" id="GMM47113.1"/>
    </source>
</evidence>
<comment type="similarity">
    <text evidence="1">Belongs to the SIL1 family.</text>
</comment>
<dbReference type="Proteomes" id="UP001378960">
    <property type="component" value="Unassembled WGS sequence"/>
</dbReference>
<evidence type="ECO:0000256" key="7">
    <source>
        <dbReference type="ARBA" id="ARBA00022927"/>
    </source>
</evidence>
<sequence length="392" mass="45785">MKYSILTVLLTLLRLINCEDNLKIEDSEIICPDSNPLNCYPKLFEPSIEWKEVKEGQIIPAGLDIRLDLDNLKKMAKLTEKKDSIKNHEIVVSKHNNKGEFDSLIGFIEGFVELTYSKTSFIIIKDHFEQLIEWSSDIETGVEISHHFQSLLKITGLYNKKGEDNIEDKFFLGDEQYSIIQDMTYMILSSTFRNNIEAQRVLLEYLNKPEEFLLKLVEYEDNNLIIKRKLGLLGSLINNNLFDEYVKKARIEKSLIMLYSKVDDYSVKERIMNLLEDMKNDNLDKREEVGEDDNSDNSDVIDSKYADIVQRSIVSIEPSSESEEYKEILDILYNMRDGNGKFPINNEFLDWLDKLINYKKSIGDKEVNKIIELRHQVFGNRLGSRRDYDDEL</sequence>
<protein>
    <recommendedName>
        <fullName evidence="3">Nucleotide exchange factor SIL1</fullName>
    </recommendedName>
</protein>
<name>A0AAV5R8I3_PICKL</name>
<gene>
    <name evidence="10" type="ORF">DAPK24_036880</name>
</gene>
<evidence type="ECO:0000256" key="9">
    <source>
        <dbReference type="SAM" id="SignalP"/>
    </source>
</evidence>
<comment type="subunit">
    <text evidence="2">Interacts with KAR2.</text>
</comment>
<dbReference type="GO" id="GO:0005783">
    <property type="term" value="C:endoplasmic reticulum"/>
    <property type="evidence" value="ECO:0007669"/>
    <property type="project" value="InterPro"/>
</dbReference>
<feature type="signal peptide" evidence="9">
    <location>
        <begin position="1"/>
        <end position="18"/>
    </location>
</feature>
<evidence type="ECO:0000256" key="6">
    <source>
        <dbReference type="ARBA" id="ARBA00022824"/>
    </source>
</evidence>
<dbReference type="InterPro" id="IPR031884">
    <property type="entry name" value="Sil1_fungi"/>
</dbReference>
<evidence type="ECO:0000256" key="3">
    <source>
        <dbReference type="ARBA" id="ARBA00015352"/>
    </source>
</evidence>
<accession>A0AAV5R8I3</accession>
<comment type="caution">
    <text evidence="10">The sequence shown here is derived from an EMBL/GenBank/DDBJ whole genome shotgun (WGS) entry which is preliminary data.</text>
</comment>
<dbReference type="Pfam" id="PF16782">
    <property type="entry name" value="SIL1"/>
    <property type="match status" value="1"/>
</dbReference>
<dbReference type="GO" id="GO:0015031">
    <property type="term" value="P:protein transport"/>
    <property type="evidence" value="ECO:0007669"/>
    <property type="project" value="UniProtKB-KW"/>
</dbReference>
<keyword evidence="7" id="KW-0653">Protein transport</keyword>
<proteinExistence type="inferred from homology"/>
<evidence type="ECO:0000256" key="4">
    <source>
        <dbReference type="ARBA" id="ARBA00022448"/>
    </source>
</evidence>
<feature type="chain" id="PRO_5043562880" description="Nucleotide exchange factor SIL1" evidence="9">
    <location>
        <begin position="19"/>
        <end position="392"/>
    </location>
</feature>
<evidence type="ECO:0000256" key="8">
    <source>
        <dbReference type="ARBA" id="ARBA00023010"/>
    </source>
</evidence>
<reference evidence="10 11" key="1">
    <citation type="journal article" date="2023" name="Elife">
        <title>Identification of key yeast species and microbe-microbe interactions impacting larval growth of Drosophila in the wild.</title>
        <authorList>
            <person name="Mure A."/>
            <person name="Sugiura Y."/>
            <person name="Maeda R."/>
            <person name="Honda K."/>
            <person name="Sakurai N."/>
            <person name="Takahashi Y."/>
            <person name="Watada M."/>
            <person name="Katoh T."/>
            <person name="Gotoh A."/>
            <person name="Gotoh Y."/>
            <person name="Taniguchi I."/>
            <person name="Nakamura K."/>
            <person name="Hayashi T."/>
            <person name="Katayama T."/>
            <person name="Uemura T."/>
            <person name="Hattori Y."/>
        </authorList>
    </citation>
    <scope>NUCLEOTIDE SEQUENCE [LARGE SCALE GENOMIC DNA]</scope>
    <source>
        <strain evidence="10 11">PK-24</strain>
    </source>
</reference>
<keyword evidence="4" id="KW-0813">Transport</keyword>
<dbReference type="AlphaFoldDB" id="A0AAV5R8I3"/>
<dbReference type="Gene3D" id="1.25.10.10">
    <property type="entry name" value="Leucine-rich Repeat Variant"/>
    <property type="match status" value="1"/>
</dbReference>
<dbReference type="InterPro" id="IPR011989">
    <property type="entry name" value="ARM-like"/>
</dbReference>
<keyword evidence="6" id="KW-0256">Endoplasmic reticulum</keyword>
<keyword evidence="5 9" id="KW-0732">Signal</keyword>
<evidence type="ECO:0000256" key="1">
    <source>
        <dbReference type="ARBA" id="ARBA00010588"/>
    </source>
</evidence>